<dbReference type="InterPro" id="IPR002740">
    <property type="entry name" value="EVE_domain"/>
</dbReference>
<dbReference type="Gene3D" id="3.10.590.10">
    <property type="entry name" value="ph1033 like domains"/>
    <property type="match status" value="1"/>
</dbReference>
<dbReference type="PANTHER" id="PTHR14087:SF7">
    <property type="entry name" value="THYMOCYTE NUCLEAR PROTEIN 1"/>
    <property type="match status" value="1"/>
</dbReference>
<evidence type="ECO:0000313" key="2">
    <source>
        <dbReference type="EMBL" id="SVB75897.1"/>
    </source>
</evidence>
<dbReference type="InterPro" id="IPR015947">
    <property type="entry name" value="PUA-like_sf"/>
</dbReference>
<dbReference type="InterPro" id="IPR047197">
    <property type="entry name" value="THYN1-like_EVE"/>
</dbReference>
<protein>
    <recommendedName>
        <fullName evidence="1">EVE domain-containing protein</fullName>
    </recommendedName>
</protein>
<evidence type="ECO:0000259" key="1">
    <source>
        <dbReference type="Pfam" id="PF01878"/>
    </source>
</evidence>
<dbReference type="InterPro" id="IPR052181">
    <property type="entry name" value="5hmC_binding"/>
</dbReference>
<accession>A0A382GMN4</accession>
<dbReference type="Pfam" id="PF01878">
    <property type="entry name" value="EVE"/>
    <property type="match status" value="1"/>
</dbReference>
<proteinExistence type="predicted"/>
<dbReference type="CDD" id="cd21133">
    <property type="entry name" value="EVE"/>
    <property type="match status" value="1"/>
</dbReference>
<dbReference type="EMBL" id="UINC01056176">
    <property type="protein sequence ID" value="SVB75897.1"/>
    <property type="molecule type" value="Genomic_DNA"/>
</dbReference>
<organism evidence="2">
    <name type="scientific">marine metagenome</name>
    <dbReference type="NCBI Taxonomy" id="408172"/>
    <lineage>
        <taxon>unclassified sequences</taxon>
        <taxon>metagenomes</taxon>
        <taxon>ecological metagenomes</taxon>
    </lineage>
</organism>
<dbReference type="AlphaFoldDB" id="A0A382GMN4"/>
<name>A0A382GMN4_9ZZZZ</name>
<feature type="domain" description="EVE" evidence="1">
    <location>
        <begin position="2"/>
        <end position="134"/>
    </location>
</feature>
<gene>
    <name evidence="2" type="ORF">METZ01_LOCUS228751</name>
</gene>
<dbReference type="SUPFAM" id="SSF88697">
    <property type="entry name" value="PUA domain-like"/>
    <property type="match status" value="1"/>
</dbReference>
<reference evidence="2" key="1">
    <citation type="submission" date="2018-05" db="EMBL/GenBank/DDBJ databases">
        <authorList>
            <person name="Lanie J.A."/>
            <person name="Ng W.-L."/>
            <person name="Kazmierczak K.M."/>
            <person name="Andrzejewski T.M."/>
            <person name="Davidsen T.M."/>
            <person name="Wayne K.J."/>
            <person name="Tettelin H."/>
            <person name="Glass J.I."/>
            <person name="Rusch D."/>
            <person name="Podicherti R."/>
            <person name="Tsui H.-C.T."/>
            <person name="Winkler M.E."/>
        </authorList>
    </citation>
    <scope>NUCLEOTIDE SEQUENCE</scope>
</reference>
<dbReference type="GO" id="GO:0005634">
    <property type="term" value="C:nucleus"/>
    <property type="evidence" value="ECO:0007669"/>
    <property type="project" value="TreeGrafter"/>
</dbReference>
<dbReference type="PANTHER" id="PTHR14087">
    <property type="entry name" value="THYMOCYTE NUCLEAR PROTEIN 1"/>
    <property type="match status" value="1"/>
</dbReference>
<sequence length="138" mass="15999">MKYWLLKSEPNVWSIDHQIKEGSKGANWDGVRNYQAANNLKKMKKGDLCFFYHSNIGKEIVGIVEVIKTAFIDPTDKMKRFVAVKVKFKKKLKSPVTLENIKKNKDLKDLPLIKQSRLSVMFIDTKSWKIILKMSSIP</sequence>